<comment type="caution">
    <text evidence="2">The sequence shown here is derived from an EMBL/GenBank/DDBJ whole genome shotgun (WGS) entry which is preliminary data.</text>
</comment>
<evidence type="ECO:0000256" key="1">
    <source>
        <dbReference type="SAM" id="Phobius"/>
    </source>
</evidence>
<dbReference type="EMBL" id="JACASI010000023">
    <property type="protein sequence ID" value="MCQ3829279.1"/>
    <property type="molecule type" value="Genomic_DNA"/>
</dbReference>
<keyword evidence="1" id="KW-0472">Membrane</keyword>
<accession>A0ABT1P2E3</accession>
<sequence>MSELTYQQKMVFDRLTAGNERITSLNEAIRGRANFITAASTAIVGLITAAKFIPKEHSGTGIEYILLASVCIFSVAIYWLAALIWKGGATSISGSTDVDFLYDSYIGKNSDAAYCNFLSDLCKCMDENREENALQGRRLDRMILVFILQLSILALSIGWTSIASYL</sequence>
<name>A0ABT1P2E3_9GAMM</name>
<keyword evidence="1" id="KW-0812">Transmembrane</keyword>
<dbReference type="RefSeq" id="WP_255874164.1">
    <property type="nucleotide sequence ID" value="NZ_JACASI010000023.1"/>
</dbReference>
<reference evidence="2" key="1">
    <citation type="thesis" date="2020" institute="Technische Universitat Dresden" country="Dresden, Germany">
        <title>The Agarolytic System of Microbulbifer elongatus PORT2, Isolated from Batu Karas, Pangandaran West Java Indonesia.</title>
        <authorList>
            <person name="Anggraeni S.R."/>
        </authorList>
    </citation>
    <scope>NUCLEOTIDE SEQUENCE</scope>
    <source>
        <strain evidence="2">PORT2</strain>
    </source>
</reference>
<proteinExistence type="predicted"/>
<evidence type="ECO:0000313" key="3">
    <source>
        <dbReference type="Proteomes" id="UP001205566"/>
    </source>
</evidence>
<feature type="transmembrane region" description="Helical" evidence="1">
    <location>
        <begin position="65"/>
        <end position="85"/>
    </location>
</feature>
<evidence type="ECO:0000313" key="2">
    <source>
        <dbReference type="EMBL" id="MCQ3829279.1"/>
    </source>
</evidence>
<protein>
    <submittedName>
        <fullName evidence="2">Uncharacterized protein</fullName>
    </submittedName>
</protein>
<feature type="transmembrane region" description="Helical" evidence="1">
    <location>
        <begin position="33"/>
        <end position="53"/>
    </location>
</feature>
<keyword evidence="1" id="KW-1133">Transmembrane helix</keyword>
<feature type="transmembrane region" description="Helical" evidence="1">
    <location>
        <begin position="142"/>
        <end position="162"/>
    </location>
</feature>
<dbReference type="Proteomes" id="UP001205566">
    <property type="component" value="Unassembled WGS sequence"/>
</dbReference>
<keyword evidence="3" id="KW-1185">Reference proteome</keyword>
<organism evidence="2 3">
    <name type="scientific">Microbulbifer elongatus</name>
    <dbReference type="NCBI Taxonomy" id="86173"/>
    <lineage>
        <taxon>Bacteria</taxon>
        <taxon>Pseudomonadati</taxon>
        <taxon>Pseudomonadota</taxon>
        <taxon>Gammaproteobacteria</taxon>
        <taxon>Cellvibrionales</taxon>
        <taxon>Microbulbiferaceae</taxon>
        <taxon>Microbulbifer</taxon>
    </lineage>
</organism>
<gene>
    <name evidence="2" type="ORF">HXX02_07460</name>
</gene>